<gene>
    <name evidence="2" type="ORF">O181_101854</name>
</gene>
<proteinExistence type="predicted"/>
<evidence type="ECO:0000256" key="1">
    <source>
        <dbReference type="SAM" id="MobiDB-lite"/>
    </source>
</evidence>
<evidence type="ECO:0000313" key="3">
    <source>
        <dbReference type="Proteomes" id="UP000765509"/>
    </source>
</evidence>
<dbReference type="EMBL" id="AVOT02072059">
    <property type="protein sequence ID" value="MBW0562139.1"/>
    <property type="molecule type" value="Genomic_DNA"/>
</dbReference>
<evidence type="ECO:0000313" key="2">
    <source>
        <dbReference type="EMBL" id="MBW0562139.1"/>
    </source>
</evidence>
<accession>A0A9Q3JHE4</accession>
<sequence>MEGAAPSRKEGTVPKRSSSFSGVVGGFPGLSRTTLKGPDEDGEEEEENSVEEEGFDGTEGVPAPMGASQCIGGPTLAQSYQPVSHQYGHPYWPLCSR</sequence>
<dbReference type="AlphaFoldDB" id="A0A9Q3JHE4"/>
<reference evidence="2" key="1">
    <citation type="submission" date="2021-03" db="EMBL/GenBank/DDBJ databases">
        <title>Draft genome sequence of rust myrtle Austropuccinia psidii MF-1, a brazilian biotype.</title>
        <authorList>
            <person name="Quecine M.C."/>
            <person name="Pachon D.M.R."/>
            <person name="Bonatelli M.L."/>
            <person name="Correr F.H."/>
            <person name="Franceschini L.M."/>
            <person name="Leite T.F."/>
            <person name="Margarido G.R.A."/>
            <person name="Almeida C.A."/>
            <person name="Ferrarezi J.A."/>
            <person name="Labate C.A."/>
        </authorList>
    </citation>
    <scope>NUCLEOTIDE SEQUENCE</scope>
    <source>
        <strain evidence="2">MF-1</strain>
    </source>
</reference>
<organism evidence="2 3">
    <name type="scientific">Austropuccinia psidii MF-1</name>
    <dbReference type="NCBI Taxonomy" id="1389203"/>
    <lineage>
        <taxon>Eukaryota</taxon>
        <taxon>Fungi</taxon>
        <taxon>Dikarya</taxon>
        <taxon>Basidiomycota</taxon>
        <taxon>Pucciniomycotina</taxon>
        <taxon>Pucciniomycetes</taxon>
        <taxon>Pucciniales</taxon>
        <taxon>Sphaerophragmiaceae</taxon>
        <taxon>Austropuccinia</taxon>
    </lineage>
</organism>
<name>A0A9Q3JHE4_9BASI</name>
<feature type="compositionally biased region" description="Acidic residues" evidence="1">
    <location>
        <begin position="40"/>
        <end position="56"/>
    </location>
</feature>
<protein>
    <submittedName>
        <fullName evidence="2">Uncharacterized protein</fullName>
    </submittedName>
</protein>
<feature type="region of interest" description="Disordered" evidence="1">
    <location>
        <begin position="1"/>
        <end position="72"/>
    </location>
</feature>
<comment type="caution">
    <text evidence="2">The sequence shown here is derived from an EMBL/GenBank/DDBJ whole genome shotgun (WGS) entry which is preliminary data.</text>
</comment>
<keyword evidence="3" id="KW-1185">Reference proteome</keyword>
<dbReference type="Proteomes" id="UP000765509">
    <property type="component" value="Unassembled WGS sequence"/>
</dbReference>